<keyword evidence="2" id="KW-1185">Reference proteome</keyword>
<name>A0A5E4XSN7_9BURK</name>
<dbReference type="AlphaFoldDB" id="A0A5E4XSN7"/>
<accession>A0A5E4XSN7</accession>
<gene>
    <name evidence="1" type="ORF">PAQ31011_04094</name>
</gene>
<evidence type="ECO:0000313" key="2">
    <source>
        <dbReference type="Proteomes" id="UP000366819"/>
    </source>
</evidence>
<proteinExistence type="predicted"/>
<sequence length="80" mass="7938">MMRGIRRYALGDMPAVLDRTEGVEVVKRNIGVVGAAALVMVSMLAGCAAPGGGSGSGTNATSTSKVQAYGVLDAGVAVAR</sequence>
<dbReference type="EMBL" id="CABPSN010000006">
    <property type="protein sequence ID" value="VVE39387.1"/>
    <property type="molecule type" value="Genomic_DNA"/>
</dbReference>
<protein>
    <submittedName>
        <fullName evidence="1">Uncharacterized protein</fullName>
    </submittedName>
</protein>
<evidence type="ECO:0000313" key="1">
    <source>
        <dbReference type="EMBL" id="VVE39387.1"/>
    </source>
</evidence>
<dbReference type="Proteomes" id="UP000366819">
    <property type="component" value="Unassembled WGS sequence"/>
</dbReference>
<organism evidence="1 2">
    <name type="scientific">Pandoraea aquatica</name>
    <dbReference type="NCBI Taxonomy" id="2508290"/>
    <lineage>
        <taxon>Bacteria</taxon>
        <taxon>Pseudomonadati</taxon>
        <taxon>Pseudomonadota</taxon>
        <taxon>Betaproteobacteria</taxon>
        <taxon>Burkholderiales</taxon>
        <taxon>Burkholderiaceae</taxon>
        <taxon>Pandoraea</taxon>
    </lineage>
</organism>
<reference evidence="1 2" key="1">
    <citation type="submission" date="2019-08" db="EMBL/GenBank/DDBJ databases">
        <authorList>
            <person name="Peeters C."/>
        </authorList>
    </citation>
    <scope>NUCLEOTIDE SEQUENCE [LARGE SCALE GENOMIC DNA]</scope>
    <source>
        <strain evidence="1 2">LMG 31011</strain>
    </source>
</reference>